<dbReference type="PANTHER" id="PTHR44846:SF17">
    <property type="entry name" value="GNTR-FAMILY TRANSCRIPTIONAL REGULATOR"/>
    <property type="match status" value="1"/>
</dbReference>
<keyword evidence="2" id="KW-0238">DNA-binding</keyword>
<organism evidence="5 6">
    <name type="scientific">Streptosporangium lutulentum</name>
    <dbReference type="NCBI Taxonomy" id="1461250"/>
    <lineage>
        <taxon>Bacteria</taxon>
        <taxon>Bacillati</taxon>
        <taxon>Actinomycetota</taxon>
        <taxon>Actinomycetes</taxon>
        <taxon>Streptosporangiales</taxon>
        <taxon>Streptosporangiaceae</taxon>
        <taxon>Streptosporangium</taxon>
    </lineage>
</organism>
<comment type="caution">
    <text evidence="5">The sequence shown here is derived from an EMBL/GenBank/DDBJ whole genome shotgun (WGS) entry which is preliminary data.</text>
</comment>
<protein>
    <submittedName>
        <fullName evidence="5">GntR family transcriptional regulator</fullName>
    </submittedName>
</protein>
<dbReference type="PRINTS" id="PR00035">
    <property type="entry name" value="HTHGNTR"/>
</dbReference>
<dbReference type="SUPFAM" id="SSF64288">
    <property type="entry name" value="Chorismate lyase-like"/>
    <property type="match status" value="1"/>
</dbReference>
<dbReference type="Pfam" id="PF07702">
    <property type="entry name" value="UTRA"/>
    <property type="match status" value="1"/>
</dbReference>
<sequence>MSHLVHLKHRRIAVALEKEIRSGQVERGARLPGELSLARRFGVSRNTVRTALAELSEAGLISTRTGKGSFVMFDGRPLDDRLGWAHALASQGVETRVRVLAVTAGRDDPLAARLNLGSPEVIVIERVREIAPRIVVSYERSRVPALEGLSELPGRGLAGDSLIEELRRAGLHASRGEQKVRGRRIDEREASLLGREAGEWFLNTERTSWTACGTFVEHVDSLLDPEHFQLMLTFDEGAS</sequence>
<evidence type="ECO:0000259" key="4">
    <source>
        <dbReference type="PROSITE" id="PS50949"/>
    </source>
</evidence>
<dbReference type="Pfam" id="PF00392">
    <property type="entry name" value="GntR"/>
    <property type="match status" value="1"/>
</dbReference>
<accession>A0ABT9QFK0</accession>
<dbReference type="Proteomes" id="UP001225356">
    <property type="component" value="Unassembled WGS sequence"/>
</dbReference>
<dbReference type="EMBL" id="JAUSQU010000001">
    <property type="protein sequence ID" value="MDP9845528.1"/>
    <property type="molecule type" value="Genomic_DNA"/>
</dbReference>
<gene>
    <name evidence="5" type="ORF">J2853_004739</name>
</gene>
<evidence type="ECO:0000256" key="1">
    <source>
        <dbReference type="ARBA" id="ARBA00023015"/>
    </source>
</evidence>
<evidence type="ECO:0000256" key="3">
    <source>
        <dbReference type="ARBA" id="ARBA00023163"/>
    </source>
</evidence>
<proteinExistence type="predicted"/>
<dbReference type="CDD" id="cd07377">
    <property type="entry name" value="WHTH_GntR"/>
    <property type="match status" value="1"/>
</dbReference>
<dbReference type="SMART" id="SM00866">
    <property type="entry name" value="UTRA"/>
    <property type="match status" value="1"/>
</dbReference>
<dbReference type="PROSITE" id="PS50949">
    <property type="entry name" value="HTH_GNTR"/>
    <property type="match status" value="1"/>
</dbReference>
<dbReference type="SUPFAM" id="SSF46785">
    <property type="entry name" value="Winged helix' DNA-binding domain"/>
    <property type="match status" value="1"/>
</dbReference>
<keyword evidence="6" id="KW-1185">Reference proteome</keyword>
<dbReference type="InterPro" id="IPR036390">
    <property type="entry name" value="WH_DNA-bd_sf"/>
</dbReference>
<dbReference type="InterPro" id="IPR028978">
    <property type="entry name" value="Chorismate_lyase_/UTRA_dom_sf"/>
</dbReference>
<dbReference type="InterPro" id="IPR011663">
    <property type="entry name" value="UTRA"/>
</dbReference>
<evidence type="ECO:0000313" key="6">
    <source>
        <dbReference type="Proteomes" id="UP001225356"/>
    </source>
</evidence>
<dbReference type="SMART" id="SM00345">
    <property type="entry name" value="HTH_GNTR"/>
    <property type="match status" value="1"/>
</dbReference>
<reference evidence="5 6" key="1">
    <citation type="submission" date="2023-07" db="EMBL/GenBank/DDBJ databases">
        <title>Sequencing the genomes of 1000 actinobacteria strains.</title>
        <authorList>
            <person name="Klenk H.-P."/>
        </authorList>
    </citation>
    <scope>NUCLEOTIDE SEQUENCE [LARGE SCALE GENOMIC DNA]</scope>
    <source>
        <strain evidence="5 6">DSM 46740</strain>
    </source>
</reference>
<evidence type="ECO:0000313" key="5">
    <source>
        <dbReference type="EMBL" id="MDP9845528.1"/>
    </source>
</evidence>
<feature type="domain" description="HTH gntR-type" evidence="4">
    <location>
        <begin position="6"/>
        <end position="74"/>
    </location>
</feature>
<dbReference type="PANTHER" id="PTHR44846">
    <property type="entry name" value="MANNOSYL-D-GLYCERATE TRANSPORT/METABOLISM SYSTEM REPRESSOR MNGR-RELATED"/>
    <property type="match status" value="1"/>
</dbReference>
<dbReference type="InterPro" id="IPR050679">
    <property type="entry name" value="Bact_HTH_transcr_reg"/>
</dbReference>
<keyword evidence="1" id="KW-0805">Transcription regulation</keyword>
<name>A0ABT9QFK0_9ACTN</name>
<dbReference type="InterPro" id="IPR036388">
    <property type="entry name" value="WH-like_DNA-bd_sf"/>
</dbReference>
<keyword evidence="3" id="KW-0804">Transcription</keyword>
<evidence type="ECO:0000256" key="2">
    <source>
        <dbReference type="ARBA" id="ARBA00023125"/>
    </source>
</evidence>
<dbReference type="Gene3D" id="1.10.10.10">
    <property type="entry name" value="Winged helix-like DNA-binding domain superfamily/Winged helix DNA-binding domain"/>
    <property type="match status" value="1"/>
</dbReference>
<dbReference type="InterPro" id="IPR000524">
    <property type="entry name" value="Tscrpt_reg_HTH_GntR"/>
</dbReference>
<dbReference type="RefSeq" id="WP_307561236.1">
    <property type="nucleotide sequence ID" value="NZ_JAUSQU010000001.1"/>
</dbReference>
<dbReference type="Gene3D" id="3.40.1410.10">
    <property type="entry name" value="Chorismate lyase-like"/>
    <property type="match status" value="1"/>
</dbReference>